<dbReference type="InterPro" id="IPR017560">
    <property type="entry name" value="Cyt_c_biogenesis_CcmI"/>
</dbReference>
<evidence type="ECO:0000256" key="2">
    <source>
        <dbReference type="SAM" id="Phobius"/>
    </source>
</evidence>
<feature type="transmembrane region" description="Helical" evidence="2">
    <location>
        <begin position="93"/>
        <end position="112"/>
    </location>
</feature>
<dbReference type="EMBL" id="QGLT01000002">
    <property type="protein sequence ID" value="PXZ00620.1"/>
    <property type="molecule type" value="Genomic_DNA"/>
</dbReference>
<dbReference type="GO" id="GO:0017004">
    <property type="term" value="P:cytochrome complex assembly"/>
    <property type="evidence" value="ECO:0007669"/>
    <property type="project" value="UniProtKB-KW"/>
</dbReference>
<dbReference type="AlphaFoldDB" id="A0A318MWU0"/>
<keyword evidence="4" id="KW-1185">Reference proteome</keyword>
<keyword evidence="1" id="KW-0201">Cytochrome c-type biogenesis</keyword>
<organism evidence="3 4">
    <name type="scientific">Commensalibacter melissae</name>
    <dbReference type="NCBI Taxonomy" id="2070537"/>
    <lineage>
        <taxon>Bacteria</taxon>
        <taxon>Pseudomonadati</taxon>
        <taxon>Pseudomonadota</taxon>
        <taxon>Alphaproteobacteria</taxon>
        <taxon>Acetobacterales</taxon>
        <taxon>Acetobacteraceae</taxon>
    </lineage>
</organism>
<evidence type="ECO:0000256" key="1">
    <source>
        <dbReference type="ARBA" id="ARBA00022748"/>
    </source>
</evidence>
<dbReference type="NCBIfam" id="TIGR03142">
    <property type="entry name" value="cytochro_ccmI"/>
    <property type="match status" value="1"/>
</dbReference>
<name>A0A318MWU0_9PROT</name>
<dbReference type="SUPFAM" id="SSF48452">
    <property type="entry name" value="TPR-like"/>
    <property type="match status" value="1"/>
</dbReference>
<evidence type="ECO:0000313" key="4">
    <source>
        <dbReference type="Proteomes" id="UP000247565"/>
    </source>
</evidence>
<reference evidence="3 4" key="1">
    <citation type="submission" date="2018-05" db="EMBL/GenBank/DDBJ databases">
        <title>Reference genomes for bee gut microbiota database.</title>
        <authorList>
            <person name="Ellegaard K.M."/>
        </authorList>
    </citation>
    <scope>NUCLEOTIDE SEQUENCE [LARGE SCALE GENOMIC DNA]</scope>
    <source>
        <strain evidence="3 4">ESL0284</strain>
    </source>
</reference>
<keyword evidence="2" id="KW-1133">Transmembrane helix</keyword>
<dbReference type="Gene3D" id="1.25.40.10">
    <property type="entry name" value="Tetratricopeptide repeat domain"/>
    <property type="match status" value="1"/>
</dbReference>
<accession>A0A318MWU0</accession>
<gene>
    <name evidence="3" type="primary">ccmI</name>
    <name evidence="3" type="ORF">DK869_04240</name>
</gene>
<keyword evidence="2" id="KW-0472">Membrane</keyword>
<dbReference type="InterPro" id="IPR011990">
    <property type="entry name" value="TPR-like_helical_dom_sf"/>
</dbReference>
<protein>
    <submittedName>
        <fullName evidence="3">C-type cytochrome biogenesis protein CcmI</fullName>
    </submittedName>
</protein>
<proteinExistence type="predicted"/>
<evidence type="ECO:0000313" key="3">
    <source>
        <dbReference type="EMBL" id="PXZ00620.1"/>
    </source>
</evidence>
<comment type="caution">
    <text evidence="3">The sequence shown here is derived from an EMBL/GenBank/DDBJ whole genome shotgun (WGS) entry which is preliminary data.</text>
</comment>
<sequence length="246" mass="28348">MLWIMMILISLISLIPCFISLYRKKYPSIANNPSIAFYQLQLKELESELRQELILPEEYHQAKLEIQRRLLNSDDQSEKNNFISCDPATNGHFFILCGLICIPLTAIGLYLLNGVPALPSQPLRTRIAEQQKQNKDLAPYVKQLKEKIVTLAYNDPKRIEGYLLLGRIEAEQGQLDNAIQAWKTALDQRFDPYLAAQIAELIIQKNGHMTEESFTLFQQALQRASSDAPWRNIAEQRVMEYQKNNP</sequence>
<keyword evidence="2" id="KW-0812">Transmembrane</keyword>
<dbReference type="Proteomes" id="UP000247565">
    <property type="component" value="Unassembled WGS sequence"/>
</dbReference>